<sequence>MDDARLLFVTKNRDGAGERTCELCGRAAEDLTRHHLIPRTRHKNKRNKKMFDRQEIHRTVDLCRPCHRHIHATIDNKTLEREYNTVESLLAHPDILRFVEWIRKKPHGTVRRGSRRDDWSRAS</sequence>
<dbReference type="PANTHER" id="PTHR37827:SF1">
    <property type="entry name" value="HNH DOMAIN-CONTAINING PROTEIN"/>
    <property type="match status" value="1"/>
</dbReference>
<dbReference type="EMBL" id="CP045121">
    <property type="protein sequence ID" value="QIN79017.1"/>
    <property type="molecule type" value="Genomic_DNA"/>
</dbReference>
<dbReference type="KEGG" id="rmar:GBA65_11330"/>
<evidence type="ECO:0008006" key="3">
    <source>
        <dbReference type="Google" id="ProtNLM"/>
    </source>
</evidence>
<protein>
    <recommendedName>
        <fullName evidence="3">HNH domain-containing protein</fullName>
    </recommendedName>
</protein>
<accession>A0A6G8PY08</accession>
<dbReference type="PANTHER" id="PTHR37827">
    <property type="entry name" value="TUDOR DOMAIN-CONTAINING PROTEIN"/>
    <property type="match status" value="1"/>
</dbReference>
<gene>
    <name evidence="1" type="ORF">GBA65_11330</name>
</gene>
<dbReference type="AlphaFoldDB" id="A0A6G8PY08"/>
<reference evidence="1 2" key="1">
    <citation type="submission" date="2019-10" db="EMBL/GenBank/DDBJ databases">
        <title>Rubrobacter sp nov SCSIO 52915 isolated from a deep-sea sediment in the South China Sea.</title>
        <authorList>
            <person name="Chen R.W."/>
        </authorList>
    </citation>
    <scope>NUCLEOTIDE SEQUENCE [LARGE SCALE GENOMIC DNA]</scope>
    <source>
        <strain evidence="1 2">SCSIO 52915</strain>
    </source>
</reference>
<evidence type="ECO:0000313" key="2">
    <source>
        <dbReference type="Proteomes" id="UP000502706"/>
    </source>
</evidence>
<keyword evidence="2" id="KW-1185">Reference proteome</keyword>
<name>A0A6G8PY08_9ACTN</name>
<evidence type="ECO:0000313" key="1">
    <source>
        <dbReference type="EMBL" id="QIN79017.1"/>
    </source>
</evidence>
<dbReference type="Proteomes" id="UP000502706">
    <property type="component" value="Chromosome"/>
</dbReference>
<proteinExistence type="predicted"/>
<organism evidence="1 2">
    <name type="scientific">Rubrobacter marinus</name>
    <dbReference type="NCBI Taxonomy" id="2653852"/>
    <lineage>
        <taxon>Bacteria</taxon>
        <taxon>Bacillati</taxon>
        <taxon>Actinomycetota</taxon>
        <taxon>Rubrobacteria</taxon>
        <taxon>Rubrobacterales</taxon>
        <taxon>Rubrobacteraceae</taxon>
        <taxon>Rubrobacter</taxon>
    </lineage>
</organism>